<protein>
    <recommendedName>
        <fullName evidence="4">ATP-grasp domain-containing protein</fullName>
    </recommendedName>
</protein>
<gene>
    <name evidence="2" type="ORF">L596_028913</name>
</gene>
<reference evidence="2 3" key="2">
    <citation type="journal article" date="2019" name="G3 (Bethesda)">
        <title>Hybrid Assembly of the Genome of the Entomopathogenic Nematode Steinernema carpocapsae Identifies the X-Chromosome.</title>
        <authorList>
            <person name="Serra L."/>
            <person name="Macchietto M."/>
            <person name="Macias-Munoz A."/>
            <person name="McGill C.J."/>
            <person name="Rodriguez I.M."/>
            <person name="Rodriguez B."/>
            <person name="Murad R."/>
            <person name="Mortazavi A."/>
        </authorList>
    </citation>
    <scope>NUCLEOTIDE SEQUENCE [LARGE SCALE GENOMIC DNA]</scope>
    <source>
        <strain evidence="2 3">ALL</strain>
    </source>
</reference>
<dbReference type="SUPFAM" id="SSF56059">
    <property type="entry name" value="Glutathione synthetase ATP-binding domain-like"/>
    <property type="match status" value="1"/>
</dbReference>
<dbReference type="EMBL" id="AZBU02000011">
    <property type="protein sequence ID" value="TKR61860.1"/>
    <property type="molecule type" value="Genomic_DNA"/>
</dbReference>
<comment type="caution">
    <text evidence="2">The sequence shown here is derived from an EMBL/GenBank/DDBJ whole genome shotgun (WGS) entry which is preliminary data.</text>
</comment>
<organism evidence="2 3">
    <name type="scientific">Steinernema carpocapsae</name>
    <name type="common">Entomopathogenic nematode</name>
    <dbReference type="NCBI Taxonomy" id="34508"/>
    <lineage>
        <taxon>Eukaryota</taxon>
        <taxon>Metazoa</taxon>
        <taxon>Ecdysozoa</taxon>
        <taxon>Nematoda</taxon>
        <taxon>Chromadorea</taxon>
        <taxon>Rhabditida</taxon>
        <taxon>Tylenchina</taxon>
        <taxon>Panagrolaimomorpha</taxon>
        <taxon>Strongyloidoidea</taxon>
        <taxon>Steinernematidae</taxon>
        <taxon>Steinernema</taxon>
    </lineage>
</organism>
<dbReference type="AlphaFoldDB" id="A0A4U5LZS7"/>
<sequence length="466" mass="52874">MTSSTASRTTIIVALWRHCLNLDGLRKPGTVRLVVVGPPHMVVNETEVDVYYQIEAPISPRDQNFSALIQKIRELLANYGNSSRKLCAFEQLLQKPIAKLRYEMDIDGIFPENLEQFFHIKELKAMARKGGMTTVRWCSFGSVQGHAEAWIDQAKQQVGQYPMIVKPVSPISHCVHTMRVARNDEELRAWIRTRSTKINGDAEYVVEECLYSGFEFTAVCSAKAGLIGTFAIVNPSKTLFASVRDQTPYTVEYLTVDQTRDHFPGVESFVVQGLRSVFCKITESLIFVKGFYKGHNSIYFMNASIDMPSECFGKLFYHANASKSWESKMIENTIEGLEPENHENDFNMLINFPHCEGVLLHQTNVPKRQSAMRVAWRVAEGEELLDSDNTDDNVLQVFLRNGNRDMILKDVEDISQNTYITIDRLSLIDKHNVCRRYNIPSKNSSSGDRLTISGGNQLMRSCTTND</sequence>
<accession>A0A4U5LZS7</accession>
<dbReference type="STRING" id="34508.A0A4U5LZS7"/>
<dbReference type="OrthoDB" id="5790559at2759"/>
<evidence type="ECO:0000313" key="3">
    <source>
        <dbReference type="Proteomes" id="UP000298663"/>
    </source>
</evidence>
<evidence type="ECO:0000256" key="1">
    <source>
        <dbReference type="SAM" id="MobiDB-lite"/>
    </source>
</evidence>
<reference evidence="2 3" key="1">
    <citation type="journal article" date="2015" name="Genome Biol.">
        <title>Comparative genomics of Steinernema reveals deeply conserved gene regulatory networks.</title>
        <authorList>
            <person name="Dillman A.R."/>
            <person name="Macchietto M."/>
            <person name="Porter C.F."/>
            <person name="Rogers A."/>
            <person name="Williams B."/>
            <person name="Antoshechkin I."/>
            <person name="Lee M.M."/>
            <person name="Goodwin Z."/>
            <person name="Lu X."/>
            <person name="Lewis E.E."/>
            <person name="Goodrich-Blair H."/>
            <person name="Stock S.P."/>
            <person name="Adams B.J."/>
            <person name="Sternberg P.W."/>
            <person name="Mortazavi A."/>
        </authorList>
    </citation>
    <scope>NUCLEOTIDE SEQUENCE [LARGE SCALE GENOMIC DNA]</scope>
    <source>
        <strain evidence="2 3">ALL</strain>
    </source>
</reference>
<keyword evidence="3" id="KW-1185">Reference proteome</keyword>
<proteinExistence type="predicted"/>
<evidence type="ECO:0000313" key="2">
    <source>
        <dbReference type="EMBL" id="TKR61860.1"/>
    </source>
</evidence>
<dbReference type="Proteomes" id="UP000298663">
    <property type="component" value="Unassembled WGS sequence"/>
</dbReference>
<name>A0A4U5LZS7_STECR</name>
<evidence type="ECO:0008006" key="4">
    <source>
        <dbReference type="Google" id="ProtNLM"/>
    </source>
</evidence>
<feature type="region of interest" description="Disordered" evidence="1">
    <location>
        <begin position="443"/>
        <end position="466"/>
    </location>
</feature>